<comment type="caution">
    <text evidence="2">The sequence shown here is derived from an EMBL/GenBank/DDBJ whole genome shotgun (WGS) entry which is preliminary data.</text>
</comment>
<proteinExistence type="predicted"/>
<name>A0A848B3Q4_9BACT</name>
<keyword evidence="1" id="KW-0812">Transmembrane</keyword>
<dbReference type="Pfam" id="PF07963">
    <property type="entry name" value="N_methyl"/>
    <property type="match status" value="1"/>
</dbReference>
<protein>
    <submittedName>
        <fullName evidence="2">Prepilin-type N-terminal cleavage/methylation domain-containing protein</fullName>
    </submittedName>
</protein>
<sequence>MEKNMKKRSRFTLIELLIVIAIIAILASMLLPALNRARESAQTSACLNRKKQAILANQLYANDFKDYMYYQGPQAYRGTALTAFVLSGIKWDGTASGLTPYAPWGTFTCTKSGAPSGDFDPNWTPRVGAADLNGTIGWMDIVPALKGWPTSDVKARLGTGIVGIDPDKQWGVYLPGRFKSPGGTIACADAGNAELASVGNYRITYYCDSYTNAVKEHHLGRTTAAFFDGHAKTASGRELGAEYVPLIYYADSNGIKRYAR</sequence>
<accession>A0A848B3Q4</accession>
<keyword evidence="1" id="KW-0472">Membrane</keyword>
<feature type="transmembrane region" description="Helical" evidence="1">
    <location>
        <begin position="12"/>
        <end position="34"/>
    </location>
</feature>
<evidence type="ECO:0000313" key="2">
    <source>
        <dbReference type="EMBL" id="NMD87692.1"/>
    </source>
</evidence>
<dbReference type="SUPFAM" id="SSF54523">
    <property type="entry name" value="Pili subunits"/>
    <property type="match status" value="1"/>
</dbReference>
<organism evidence="2 3">
    <name type="scientific">Victivallis vadensis</name>
    <dbReference type="NCBI Taxonomy" id="172901"/>
    <lineage>
        <taxon>Bacteria</taxon>
        <taxon>Pseudomonadati</taxon>
        <taxon>Lentisphaerota</taxon>
        <taxon>Lentisphaeria</taxon>
        <taxon>Victivallales</taxon>
        <taxon>Victivallaceae</taxon>
        <taxon>Victivallis</taxon>
    </lineage>
</organism>
<dbReference type="PANTHER" id="PTHR30093">
    <property type="entry name" value="GENERAL SECRETION PATHWAY PROTEIN G"/>
    <property type="match status" value="1"/>
</dbReference>
<dbReference type="Gene3D" id="3.30.700.10">
    <property type="entry name" value="Glycoprotein, Type 4 Pilin"/>
    <property type="match status" value="1"/>
</dbReference>
<dbReference type="InterPro" id="IPR045584">
    <property type="entry name" value="Pilin-like"/>
</dbReference>
<dbReference type="NCBIfam" id="TIGR02532">
    <property type="entry name" value="IV_pilin_GFxxxE"/>
    <property type="match status" value="1"/>
</dbReference>
<evidence type="ECO:0000313" key="3">
    <source>
        <dbReference type="Proteomes" id="UP000576225"/>
    </source>
</evidence>
<dbReference type="EMBL" id="JABAEW010000028">
    <property type="protein sequence ID" value="NMD87692.1"/>
    <property type="molecule type" value="Genomic_DNA"/>
</dbReference>
<dbReference type="AlphaFoldDB" id="A0A848B3Q4"/>
<evidence type="ECO:0000256" key="1">
    <source>
        <dbReference type="SAM" id="Phobius"/>
    </source>
</evidence>
<reference evidence="2 3" key="1">
    <citation type="submission" date="2020-04" db="EMBL/GenBank/DDBJ databases">
        <authorList>
            <person name="Hitch T.C.A."/>
            <person name="Wylensek D."/>
            <person name="Clavel T."/>
        </authorList>
    </citation>
    <scope>NUCLEOTIDE SEQUENCE [LARGE SCALE GENOMIC DNA]</scope>
    <source>
        <strain evidence="2 3">COR2-253-APC-1A</strain>
    </source>
</reference>
<keyword evidence="1" id="KW-1133">Transmembrane helix</keyword>
<dbReference type="Proteomes" id="UP000576225">
    <property type="component" value="Unassembled WGS sequence"/>
</dbReference>
<gene>
    <name evidence="2" type="ORF">HF882_13970</name>
</gene>
<dbReference type="InterPro" id="IPR012902">
    <property type="entry name" value="N_methyl_site"/>
</dbReference>